<organism evidence="3">
    <name type="scientific">Acidithiobacillus sulfuriphilus</name>
    <dbReference type="NCBI Taxonomy" id="1867749"/>
    <lineage>
        <taxon>Bacteria</taxon>
        <taxon>Pseudomonadati</taxon>
        <taxon>Pseudomonadota</taxon>
        <taxon>Acidithiobacillia</taxon>
        <taxon>Acidithiobacillales</taxon>
        <taxon>Acidithiobacillaceae</taxon>
        <taxon>Acidithiobacillus</taxon>
    </lineage>
</organism>
<evidence type="ECO:0000313" key="3">
    <source>
        <dbReference type="EMBL" id="RNF63747.1"/>
    </source>
</evidence>
<dbReference type="GO" id="GO:0042834">
    <property type="term" value="F:peptidoglycan binding"/>
    <property type="evidence" value="ECO:0007669"/>
    <property type="project" value="InterPro"/>
</dbReference>
<keyword evidence="1" id="KW-1133">Transmembrane helix</keyword>
<name>A0A3M8R5C3_9PROT</name>
<dbReference type="InterPro" id="IPR036680">
    <property type="entry name" value="SPOR-like_sf"/>
</dbReference>
<accession>A0A3M8R5C3</accession>
<dbReference type="SUPFAM" id="SSF110997">
    <property type="entry name" value="Sporulation related repeat"/>
    <property type="match status" value="1"/>
</dbReference>
<protein>
    <submittedName>
        <fullName evidence="3">SPOR domain-containing protein</fullName>
    </submittedName>
</protein>
<dbReference type="Pfam" id="PF05036">
    <property type="entry name" value="SPOR"/>
    <property type="match status" value="1"/>
</dbReference>
<sequence>MAGDGDATGQRRWRAVTLALPVLLLGVGIAIYLGHRQVPETPRASGPTVLLPLNEQPSTMAPIRPAPPLPSPVHTEPLPQRAEAVAPVTFGKASLLSGSSTGAVAQTGHAASQRSQITHPSVPPLSSVRHPPLAAAGPAHPVAGWYVQVGAFSAPRPARQLLERVRSRGFSGRLAVLPDSALQHVWIGPLPDRAAALAVTARVRQDLRLSGFPRHWP</sequence>
<dbReference type="EMBL" id="RIZI01000155">
    <property type="protein sequence ID" value="RNF63747.1"/>
    <property type="molecule type" value="Genomic_DNA"/>
</dbReference>
<gene>
    <name evidence="3" type="ORF">EC580_06355</name>
</gene>
<keyword evidence="1" id="KW-0812">Transmembrane</keyword>
<comment type="caution">
    <text evidence="3">The sequence shown here is derived from an EMBL/GenBank/DDBJ whole genome shotgun (WGS) entry which is preliminary data.</text>
</comment>
<feature type="transmembrane region" description="Helical" evidence="1">
    <location>
        <begin position="12"/>
        <end position="33"/>
    </location>
</feature>
<keyword evidence="1" id="KW-0472">Membrane</keyword>
<feature type="domain" description="SPOR" evidence="2">
    <location>
        <begin position="139"/>
        <end position="216"/>
    </location>
</feature>
<proteinExistence type="predicted"/>
<reference evidence="3" key="1">
    <citation type="submission" date="2018-10" db="EMBL/GenBank/DDBJ databases">
        <title>Acidithiobacillus sulfuriphilus sp. nov.: an extremely acidophilic sulfur-oxidizing chemolithotroph isolated from a neutral pH environment.</title>
        <authorList>
            <person name="Falagan C."/>
            <person name="Moya-Beltran A."/>
            <person name="Quatrini R."/>
            <person name="Johnson D.B."/>
        </authorList>
    </citation>
    <scope>NUCLEOTIDE SEQUENCE [LARGE SCALE GENOMIC DNA]</scope>
    <source>
        <strain evidence="3">CJ-2</strain>
    </source>
</reference>
<dbReference type="PROSITE" id="PS51724">
    <property type="entry name" value="SPOR"/>
    <property type="match status" value="1"/>
</dbReference>
<dbReference type="InterPro" id="IPR007730">
    <property type="entry name" value="SPOR-like_dom"/>
</dbReference>
<dbReference type="Gene3D" id="3.30.70.1070">
    <property type="entry name" value="Sporulation related repeat"/>
    <property type="match status" value="1"/>
</dbReference>
<dbReference type="RefSeq" id="WP_123103297.1">
    <property type="nucleotide sequence ID" value="NZ_CP127527.1"/>
</dbReference>
<evidence type="ECO:0000256" key="1">
    <source>
        <dbReference type="SAM" id="Phobius"/>
    </source>
</evidence>
<evidence type="ECO:0000259" key="2">
    <source>
        <dbReference type="PROSITE" id="PS51724"/>
    </source>
</evidence>
<dbReference type="AlphaFoldDB" id="A0A3M8R5C3"/>